<accession>A0A2C5XDS1</accession>
<gene>
    <name evidence="5" type="ORF">CDD82_334</name>
</gene>
<feature type="domain" description="CTLH" evidence="4">
    <location>
        <begin position="381"/>
        <end position="438"/>
    </location>
</feature>
<sequence length="597" mass="66165">MDPRAKASFWRLSGNLPSASRGFDLLTPSGTDPDDDITPPDERFIVPSYLRGNTYVQRLEEQRKAKLLAPVDSRHSMGHGSAGSSASTGGTLPQPASHRGLAYNLMERSPVSEPSNDLPPLPTRWSRDDMWTNLELQPDLRCVRHVGPKNLHERDYESSSVRANHPIPPQCGIFYFEVEILASRRDDTTIAIGYLTSSCPLSRPLGWEPDTCGYHGDDGRCFVGSNLGATYGPSFDTGDVIGCGINFRDHTCFFTKNGCKLSTACRQVPKGKLYPAVSLKMPGEHISCNFGQKKFLFNIDDVMKMEQQKITEEIQAVDTSRLELGMKETDLVQSLVLQFLQHEGYVETARNFADEMRARQEALNMDPEASVTDIQIRDDRDAVNRQRIRQAILEGDIDRALKNTNAYYPQVLQNNEDVSFKLRCRKFIEMVRRAAQLRGAMRSTNGHAPPSSGLQAMDVDANGNEALGTSLQPQVSAELTTLEQNMLDYGQSLQAEYARNPRKEITSALGEIWALVAYTNPLQEPSVSHLLDKQGRATAAEELNSAILSSLGKSSRAALEKLYAQTTVLLDDLGINGDVGAFVSMQNVMSHVHGPQW</sequence>
<feature type="compositionally biased region" description="Low complexity" evidence="2">
    <location>
        <begin position="78"/>
        <end position="91"/>
    </location>
</feature>
<dbReference type="InterPro" id="IPR001870">
    <property type="entry name" value="B30.2/SPRY"/>
</dbReference>
<dbReference type="SMART" id="SM00449">
    <property type="entry name" value="SPRY"/>
    <property type="match status" value="1"/>
</dbReference>
<name>A0A2C5XDS1_9HYPO</name>
<evidence type="ECO:0000313" key="6">
    <source>
        <dbReference type="Proteomes" id="UP000224854"/>
    </source>
</evidence>
<dbReference type="OrthoDB" id="25503at2759"/>
<comment type="caution">
    <text evidence="5">The sequence shown here is derived from an EMBL/GenBank/DDBJ whole genome shotgun (WGS) entry which is preliminary data.</text>
</comment>
<proteinExistence type="predicted"/>
<dbReference type="EMBL" id="NJEU01001072">
    <property type="protein sequence ID" value="PHH68719.1"/>
    <property type="molecule type" value="Genomic_DNA"/>
</dbReference>
<dbReference type="SMART" id="SM00757">
    <property type="entry name" value="CRA"/>
    <property type="match status" value="1"/>
</dbReference>
<protein>
    <submittedName>
        <fullName evidence="5">Uncharacterized protein</fullName>
    </submittedName>
</protein>
<evidence type="ECO:0000313" key="5">
    <source>
        <dbReference type="EMBL" id="PHH68719.1"/>
    </source>
</evidence>
<dbReference type="SUPFAM" id="SSF49899">
    <property type="entry name" value="Concanavalin A-like lectins/glucanases"/>
    <property type="match status" value="1"/>
</dbReference>
<evidence type="ECO:0000259" key="3">
    <source>
        <dbReference type="PROSITE" id="PS50188"/>
    </source>
</evidence>
<evidence type="ECO:0000256" key="2">
    <source>
        <dbReference type="SAM" id="MobiDB-lite"/>
    </source>
</evidence>
<organism evidence="5 6">
    <name type="scientific">Ophiocordyceps australis</name>
    <dbReference type="NCBI Taxonomy" id="1399860"/>
    <lineage>
        <taxon>Eukaryota</taxon>
        <taxon>Fungi</taxon>
        <taxon>Dikarya</taxon>
        <taxon>Ascomycota</taxon>
        <taxon>Pezizomycotina</taxon>
        <taxon>Sordariomycetes</taxon>
        <taxon>Hypocreomycetidae</taxon>
        <taxon>Hypocreales</taxon>
        <taxon>Ophiocordycipitaceae</taxon>
        <taxon>Ophiocordyceps</taxon>
    </lineage>
</organism>
<comment type="function">
    <text evidence="1">Involved in the proteasome-dependent degradation of fructose-1,6-bisphosphatase.</text>
</comment>
<dbReference type="InterPro" id="IPR013144">
    <property type="entry name" value="CRA_dom"/>
</dbReference>
<dbReference type="Pfam" id="PF00622">
    <property type="entry name" value="SPRY"/>
    <property type="match status" value="1"/>
</dbReference>
<dbReference type="PROSITE" id="PS50188">
    <property type="entry name" value="B302_SPRY"/>
    <property type="match status" value="1"/>
</dbReference>
<dbReference type="Pfam" id="PF10607">
    <property type="entry name" value="CTLH"/>
    <property type="match status" value="1"/>
</dbReference>
<dbReference type="InterPro" id="IPR006594">
    <property type="entry name" value="LisH"/>
</dbReference>
<feature type="domain" description="B30.2/SPRY" evidence="3">
    <location>
        <begin position="103"/>
        <end position="295"/>
    </location>
</feature>
<dbReference type="InterPro" id="IPR024964">
    <property type="entry name" value="CTLH/CRA"/>
</dbReference>
<feature type="region of interest" description="Disordered" evidence="2">
    <location>
        <begin position="68"/>
        <end position="97"/>
    </location>
</feature>
<dbReference type="InterPro" id="IPR043136">
    <property type="entry name" value="B30.2/SPRY_sf"/>
</dbReference>
<feature type="region of interest" description="Disordered" evidence="2">
    <location>
        <begin position="20"/>
        <end position="41"/>
    </location>
</feature>
<dbReference type="InterPro" id="IPR003877">
    <property type="entry name" value="SPRY_dom"/>
</dbReference>
<dbReference type="SMART" id="SM00668">
    <property type="entry name" value="CTLH"/>
    <property type="match status" value="1"/>
</dbReference>
<keyword evidence="6" id="KW-1185">Reference proteome</keyword>
<dbReference type="InterPro" id="IPR050618">
    <property type="entry name" value="Ubq-SigPath_Reg"/>
</dbReference>
<dbReference type="InterPro" id="IPR006595">
    <property type="entry name" value="CTLH_C"/>
</dbReference>
<dbReference type="Proteomes" id="UP000224854">
    <property type="component" value="Unassembled WGS sequence"/>
</dbReference>
<evidence type="ECO:0000259" key="4">
    <source>
        <dbReference type="PROSITE" id="PS50897"/>
    </source>
</evidence>
<dbReference type="PROSITE" id="PS50896">
    <property type="entry name" value="LISH"/>
    <property type="match status" value="1"/>
</dbReference>
<dbReference type="InterPro" id="IPR013320">
    <property type="entry name" value="ConA-like_dom_sf"/>
</dbReference>
<reference evidence="5 6" key="1">
    <citation type="submission" date="2017-06" db="EMBL/GenBank/DDBJ databases">
        <title>Ant-infecting Ophiocordyceps genomes reveal a high diversity of potential behavioral manipulation genes and a possible major role for enterotoxins.</title>
        <authorList>
            <person name="De Bekker C."/>
            <person name="Evans H.C."/>
            <person name="Brachmann A."/>
            <person name="Hughes D.P."/>
        </authorList>
    </citation>
    <scope>NUCLEOTIDE SEQUENCE [LARGE SCALE GENOMIC DNA]</scope>
    <source>
        <strain evidence="5 6">1348a</strain>
    </source>
</reference>
<dbReference type="PANTHER" id="PTHR12864">
    <property type="entry name" value="RAN BINDING PROTEIN 9-RELATED"/>
    <property type="match status" value="1"/>
</dbReference>
<evidence type="ECO:0000256" key="1">
    <source>
        <dbReference type="ARBA" id="ARBA00002343"/>
    </source>
</evidence>
<dbReference type="PROSITE" id="PS50897">
    <property type="entry name" value="CTLH"/>
    <property type="match status" value="1"/>
</dbReference>
<dbReference type="AlphaFoldDB" id="A0A2C5XDS1"/>
<dbReference type="Gene3D" id="2.60.120.920">
    <property type="match status" value="1"/>
</dbReference>